<organism evidence="1 2">
    <name type="scientific">Crenichthys baileyi</name>
    <name type="common">White River springfish</name>
    <dbReference type="NCBI Taxonomy" id="28760"/>
    <lineage>
        <taxon>Eukaryota</taxon>
        <taxon>Metazoa</taxon>
        <taxon>Chordata</taxon>
        <taxon>Craniata</taxon>
        <taxon>Vertebrata</taxon>
        <taxon>Euteleostomi</taxon>
        <taxon>Actinopterygii</taxon>
        <taxon>Neopterygii</taxon>
        <taxon>Teleostei</taxon>
        <taxon>Neoteleostei</taxon>
        <taxon>Acanthomorphata</taxon>
        <taxon>Ovalentaria</taxon>
        <taxon>Atherinomorphae</taxon>
        <taxon>Cyprinodontiformes</taxon>
        <taxon>Goodeidae</taxon>
        <taxon>Crenichthys</taxon>
    </lineage>
</organism>
<dbReference type="EMBL" id="JAHHUM010001326">
    <property type="protein sequence ID" value="KAK5612710.1"/>
    <property type="molecule type" value="Genomic_DNA"/>
</dbReference>
<gene>
    <name evidence="1" type="ORF">CRENBAI_008415</name>
</gene>
<name>A0AAV9RUT9_9TELE</name>
<comment type="caution">
    <text evidence="1">The sequence shown here is derived from an EMBL/GenBank/DDBJ whole genome shotgun (WGS) entry which is preliminary data.</text>
</comment>
<evidence type="ECO:0000313" key="1">
    <source>
        <dbReference type="EMBL" id="KAK5612710.1"/>
    </source>
</evidence>
<keyword evidence="2" id="KW-1185">Reference proteome</keyword>
<reference evidence="1 2" key="1">
    <citation type="submission" date="2021-06" db="EMBL/GenBank/DDBJ databases">
        <authorList>
            <person name="Palmer J.M."/>
        </authorList>
    </citation>
    <scope>NUCLEOTIDE SEQUENCE [LARGE SCALE GENOMIC DNA]</scope>
    <source>
        <strain evidence="1 2">MEX-2019</strain>
        <tissue evidence="1">Muscle</tissue>
    </source>
</reference>
<dbReference type="Proteomes" id="UP001311232">
    <property type="component" value="Unassembled WGS sequence"/>
</dbReference>
<dbReference type="AlphaFoldDB" id="A0AAV9RUT9"/>
<sequence>MRKDLQIQTASNDKLSRVIRDLQNTEDLEDLDSDQGSIQLRITGSLRASQQHRAPTTPAELSCINTVTETPHLQPWEEMGSERGGVRHVFSIILIISRGGFKEEAASNSLPKCVPEPDLAVSFEPLGLLSSGKKSFILMNKDSNLRLLLWISPAGSFLYTWDPPQRTLSTLPRTQASSTVYSGHPNFRADLNSPSPFPRVKIRAGSFDERSLVKYLHSSPPSQYPDSSEADNLGIAVSMKSIDCKALHHWSIH</sequence>
<evidence type="ECO:0000313" key="2">
    <source>
        <dbReference type="Proteomes" id="UP001311232"/>
    </source>
</evidence>
<proteinExistence type="predicted"/>
<protein>
    <submittedName>
        <fullName evidence="1">Uncharacterized protein</fullName>
    </submittedName>
</protein>
<accession>A0AAV9RUT9</accession>